<evidence type="ECO:0000256" key="1">
    <source>
        <dbReference type="SAM" id="Coils"/>
    </source>
</evidence>
<evidence type="ECO:0000313" key="4">
    <source>
        <dbReference type="Proteomes" id="UP001642409"/>
    </source>
</evidence>
<sequence>MEWLTFCSEIKQFTLLKFRFKFLNFMDQDSQISQQILNKYKSLLDKQNQEMNSIPLPETLPDMEVKSGAKLSWSQNSDDLAVVPPKSTVRSVVHDSPKLAPYKESQNMEFDLFKQQMNQHYQKQIDTIAQDNTRLIENLKRNHREQIDQLEKERDIMLSQSRNTISALNQKLVTQEELLNQKQQHINTQLQDINAIKSLYDQKVADMANQNQSLLFANADLQNQVNSLSKQLDQLRNEFTQTTKQQYQLTQQNYSGQIQLYIQQNKQLQAKLNEQQTTNQQLIQSAVSDMRNLNNIIKQLQEKVEKLRTERETLKQKVLILTSENERIKDEGERNGGELEKLRERNSSLVRELLKCDKIIYGRK</sequence>
<feature type="coiled-coil region" evidence="1">
    <location>
        <begin position="218"/>
        <end position="331"/>
    </location>
</feature>
<reference evidence="3 4" key="2">
    <citation type="submission" date="2024-07" db="EMBL/GenBank/DDBJ databases">
        <authorList>
            <person name="Akdeniz Z."/>
        </authorList>
    </citation>
    <scope>NUCLEOTIDE SEQUENCE [LARGE SCALE GENOMIC DNA]</scope>
</reference>
<keyword evidence="1" id="KW-0175">Coiled coil</keyword>
<name>A0AA86QEX5_9EUKA</name>
<organism evidence="2">
    <name type="scientific">Hexamita inflata</name>
    <dbReference type="NCBI Taxonomy" id="28002"/>
    <lineage>
        <taxon>Eukaryota</taxon>
        <taxon>Metamonada</taxon>
        <taxon>Diplomonadida</taxon>
        <taxon>Hexamitidae</taxon>
        <taxon>Hexamitinae</taxon>
        <taxon>Hexamita</taxon>
    </lineage>
</organism>
<accession>A0AA86QEX5</accession>
<protein>
    <submittedName>
        <fullName evidence="2">Uncharacterized protein</fullName>
    </submittedName>
</protein>
<dbReference type="Proteomes" id="UP001642409">
    <property type="component" value="Unassembled WGS sequence"/>
</dbReference>
<gene>
    <name evidence="3" type="ORF">HINF_LOCUS20612</name>
    <name evidence="2" type="ORF">HINF_LOCUS39429</name>
</gene>
<proteinExistence type="predicted"/>
<dbReference type="AlphaFoldDB" id="A0AA86QEX5"/>
<feature type="coiled-coil region" evidence="1">
    <location>
        <begin position="133"/>
        <end position="185"/>
    </location>
</feature>
<evidence type="ECO:0000313" key="2">
    <source>
        <dbReference type="EMBL" id="CAI9951784.1"/>
    </source>
</evidence>
<comment type="caution">
    <text evidence="2">The sequence shown here is derived from an EMBL/GenBank/DDBJ whole genome shotgun (WGS) entry which is preliminary data.</text>
</comment>
<dbReference type="EMBL" id="CATOUU010000825">
    <property type="protein sequence ID" value="CAI9951784.1"/>
    <property type="molecule type" value="Genomic_DNA"/>
</dbReference>
<keyword evidence="4" id="KW-1185">Reference proteome</keyword>
<reference evidence="2" key="1">
    <citation type="submission" date="2023-06" db="EMBL/GenBank/DDBJ databases">
        <authorList>
            <person name="Kurt Z."/>
        </authorList>
    </citation>
    <scope>NUCLEOTIDE SEQUENCE</scope>
</reference>
<evidence type="ECO:0000313" key="3">
    <source>
        <dbReference type="EMBL" id="CAL6007378.1"/>
    </source>
</evidence>
<dbReference type="EMBL" id="CAXDID020000055">
    <property type="protein sequence ID" value="CAL6007378.1"/>
    <property type="molecule type" value="Genomic_DNA"/>
</dbReference>